<dbReference type="AlphaFoldDB" id="A0A326U0Z9"/>
<feature type="transmembrane region" description="Helical" evidence="1">
    <location>
        <begin position="48"/>
        <end position="72"/>
    </location>
</feature>
<feature type="transmembrane region" description="Helical" evidence="1">
    <location>
        <begin position="84"/>
        <end position="102"/>
    </location>
</feature>
<comment type="caution">
    <text evidence="2">The sequence shown here is derived from an EMBL/GenBank/DDBJ whole genome shotgun (WGS) entry which is preliminary data.</text>
</comment>
<dbReference type="Proteomes" id="UP000248806">
    <property type="component" value="Unassembled WGS sequence"/>
</dbReference>
<keyword evidence="3" id="KW-1185">Reference proteome</keyword>
<accession>A0A326U0Z9</accession>
<evidence type="ECO:0000313" key="3">
    <source>
        <dbReference type="Proteomes" id="UP000248806"/>
    </source>
</evidence>
<keyword evidence="1" id="KW-1133">Transmembrane helix</keyword>
<sequence>MRTIQRIEAVTGLIAGLLGLVLLAYVLFGPSYQFLSSPDGGSGRASLLQAGISPLAIVSLSLLALVLLGIVFGSIQHSRTAASGWRWLLVCSVLLLVILNILSLPSIGLWLIPVTLLALLTLGLSLTRAQQAA</sequence>
<feature type="transmembrane region" description="Helical" evidence="1">
    <location>
        <begin position="7"/>
        <end position="28"/>
    </location>
</feature>
<proteinExistence type="predicted"/>
<evidence type="ECO:0000256" key="1">
    <source>
        <dbReference type="SAM" id="Phobius"/>
    </source>
</evidence>
<feature type="transmembrane region" description="Helical" evidence="1">
    <location>
        <begin position="108"/>
        <end position="127"/>
    </location>
</feature>
<evidence type="ECO:0000313" key="2">
    <source>
        <dbReference type="EMBL" id="PZW23568.1"/>
    </source>
</evidence>
<dbReference type="EMBL" id="QKUF01000025">
    <property type="protein sequence ID" value="PZW23568.1"/>
    <property type="molecule type" value="Genomic_DNA"/>
</dbReference>
<protein>
    <submittedName>
        <fullName evidence="2">Uncharacterized protein</fullName>
    </submittedName>
</protein>
<name>A0A326U0Z9_THEHA</name>
<keyword evidence="1" id="KW-0812">Transmembrane</keyword>
<gene>
    <name evidence="2" type="ORF">EI42_04951</name>
</gene>
<keyword evidence="1" id="KW-0472">Membrane</keyword>
<reference evidence="2 3" key="1">
    <citation type="submission" date="2018-06" db="EMBL/GenBank/DDBJ databases">
        <title>Genomic Encyclopedia of Archaeal and Bacterial Type Strains, Phase II (KMG-II): from individual species to whole genera.</title>
        <authorList>
            <person name="Goeker M."/>
        </authorList>
    </citation>
    <scope>NUCLEOTIDE SEQUENCE [LARGE SCALE GENOMIC DNA]</scope>
    <source>
        <strain evidence="2 3">ATCC BAA-1881</strain>
    </source>
</reference>
<dbReference type="RefSeq" id="WP_111325245.1">
    <property type="nucleotide sequence ID" value="NZ_BIFX01000003.1"/>
</dbReference>
<organism evidence="2 3">
    <name type="scientific">Thermosporothrix hazakensis</name>
    <dbReference type="NCBI Taxonomy" id="644383"/>
    <lineage>
        <taxon>Bacteria</taxon>
        <taxon>Bacillati</taxon>
        <taxon>Chloroflexota</taxon>
        <taxon>Ktedonobacteria</taxon>
        <taxon>Ktedonobacterales</taxon>
        <taxon>Thermosporotrichaceae</taxon>
        <taxon>Thermosporothrix</taxon>
    </lineage>
</organism>